<evidence type="ECO:0000256" key="3">
    <source>
        <dbReference type="ARBA" id="ARBA00022630"/>
    </source>
</evidence>
<evidence type="ECO:0000313" key="9">
    <source>
        <dbReference type="EMBL" id="PUE59111.1"/>
    </source>
</evidence>
<accession>A0A315EPF9</accession>
<reference evidence="9 10" key="1">
    <citation type="submission" date="2017-04" db="EMBL/GenBank/DDBJ databases">
        <title>Unexpected and diverse lifestyles within the genus Limnohabitans.</title>
        <authorList>
            <person name="Kasalicky V."/>
            <person name="Mehrshad M."/>
            <person name="Andrei S.-A."/>
            <person name="Salcher M."/>
            <person name="Kratochvilova H."/>
            <person name="Simek K."/>
            <person name="Ghai R."/>
        </authorList>
    </citation>
    <scope>NUCLEOTIDE SEQUENCE [LARGE SCALE GENOMIC DNA]</scope>
    <source>
        <strain evidence="9 10">MWH-C5</strain>
    </source>
</reference>
<sequence>MTEDSFDFVVVGGGAAGAILADRLSEDGRHTVCLLEAGPADWHPFLHIPAGFIKVLFDPAFTWTYSSEPTEWTHGRRVPLPQGRTLGGSTSMNGLVYNRGQREDFDGWAAQGNLGWGYDEVLPYFQRNERYAGGDDRFRGREGRLPVSDLSWIHPLCEQFIAGAQGLGMPRNPDYNGETQAGVGYFQRSIEGRWRMSTARTYLRAVRGRSNLKIITRAQATSVVFDGTRATGVRYVQGHDQHNVRQVHARREVVLSCGATNTPKLLQLSGVGPVDQLQSLGIPVVHALPGVGANLSDHFSVRFVAGVKGITTINELSRAPRLWGQIAAWLAGRPNILAVSPSLVHWFWQSQPGLNRPDLQGVFAPASYREGYVGMLDRYPGMTCGVWQHRPESRGTVTLRSRDPLAPPVIQPNYLADERDRAVLLGGMRLARELLATSALSGYVTKETLPGAHVQSDDELMDFAKRYGVSSYHLNGTARMGLASDPTAVVDPELRVHGLQGLRVVDASVMPSIVSANTCAATMMIAEKAADMILGRAALPAARTMAE</sequence>
<dbReference type="InterPro" id="IPR007867">
    <property type="entry name" value="GMC_OxRtase_C"/>
</dbReference>
<evidence type="ECO:0000256" key="2">
    <source>
        <dbReference type="ARBA" id="ARBA00010790"/>
    </source>
</evidence>
<comment type="similarity">
    <text evidence="2 6">Belongs to the GMC oxidoreductase family.</text>
</comment>
<dbReference type="Pfam" id="PF00732">
    <property type="entry name" value="GMC_oxred_N"/>
    <property type="match status" value="1"/>
</dbReference>
<feature type="domain" description="Glucose-methanol-choline oxidoreductase N-terminal" evidence="7">
    <location>
        <begin position="83"/>
        <end position="106"/>
    </location>
</feature>
<dbReference type="Pfam" id="PF05199">
    <property type="entry name" value="GMC_oxred_C"/>
    <property type="match status" value="1"/>
</dbReference>
<gene>
    <name evidence="9" type="ORF">B9Z44_05710</name>
</gene>
<dbReference type="Gene3D" id="3.30.560.10">
    <property type="entry name" value="Glucose Oxidase, domain 3"/>
    <property type="match status" value="1"/>
</dbReference>
<comment type="cofactor">
    <cofactor evidence="1 5">
        <name>FAD</name>
        <dbReference type="ChEBI" id="CHEBI:57692"/>
    </cofactor>
</comment>
<name>A0A315EPF9_9BURK</name>
<keyword evidence="4 5" id="KW-0274">FAD</keyword>
<dbReference type="InterPro" id="IPR036188">
    <property type="entry name" value="FAD/NAD-bd_sf"/>
</dbReference>
<organism evidence="9 10">
    <name type="scientific">Limnohabitans curvus</name>
    <dbReference type="NCBI Taxonomy" id="323423"/>
    <lineage>
        <taxon>Bacteria</taxon>
        <taxon>Pseudomonadati</taxon>
        <taxon>Pseudomonadota</taxon>
        <taxon>Betaproteobacteria</taxon>
        <taxon>Burkholderiales</taxon>
        <taxon>Comamonadaceae</taxon>
        <taxon>Limnohabitans</taxon>
    </lineage>
</organism>
<feature type="binding site" evidence="5">
    <location>
        <begin position="93"/>
        <end position="96"/>
    </location>
    <ligand>
        <name>FAD</name>
        <dbReference type="ChEBI" id="CHEBI:57692"/>
    </ligand>
</feature>
<keyword evidence="10" id="KW-1185">Reference proteome</keyword>
<dbReference type="EMBL" id="NESP01000001">
    <property type="protein sequence ID" value="PUE59111.1"/>
    <property type="molecule type" value="Genomic_DNA"/>
</dbReference>
<dbReference type="PROSITE" id="PS00624">
    <property type="entry name" value="GMC_OXRED_2"/>
    <property type="match status" value="1"/>
</dbReference>
<evidence type="ECO:0000259" key="7">
    <source>
        <dbReference type="PROSITE" id="PS00623"/>
    </source>
</evidence>
<dbReference type="PROSITE" id="PS00623">
    <property type="entry name" value="GMC_OXRED_1"/>
    <property type="match status" value="1"/>
</dbReference>
<dbReference type="PIRSF" id="PIRSF000137">
    <property type="entry name" value="Alcohol_oxidase"/>
    <property type="match status" value="1"/>
</dbReference>
<feature type="domain" description="Glucose-methanol-choline oxidoreductase N-terminal" evidence="8">
    <location>
        <begin position="258"/>
        <end position="272"/>
    </location>
</feature>
<proteinExistence type="inferred from homology"/>
<dbReference type="SUPFAM" id="SSF51905">
    <property type="entry name" value="FAD/NAD(P)-binding domain"/>
    <property type="match status" value="1"/>
</dbReference>
<protein>
    <submittedName>
        <fullName evidence="9">Choline dehydrogenase</fullName>
    </submittedName>
</protein>
<dbReference type="GO" id="GO:0050660">
    <property type="term" value="F:flavin adenine dinucleotide binding"/>
    <property type="evidence" value="ECO:0007669"/>
    <property type="project" value="InterPro"/>
</dbReference>
<evidence type="ECO:0000313" key="10">
    <source>
        <dbReference type="Proteomes" id="UP000251341"/>
    </source>
</evidence>
<dbReference type="RefSeq" id="WP_108401905.1">
    <property type="nucleotide sequence ID" value="NZ_NESP01000001.1"/>
</dbReference>
<dbReference type="SUPFAM" id="SSF54373">
    <property type="entry name" value="FAD-linked reductases, C-terminal domain"/>
    <property type="match status" value="1"/>
</dbReference>
<dbReference type="PANTHER" id="PTHR11552:SF147">
    <property type="entry name" value="CHOLINE DEHYDROGENASE, MITOCHONDRIAL"/>
    <property type="match status" value="1"/>
</dbReference>
<evidence type="ECO:0000256" key="6">
    <source>
        <dbReference type="RuleBase" id="RU003968"/>
    </source>
</evidence>
<evidence type="ECO:0000259" key="8">
    <source>
        <dbReference type="PROSITE" id="PS00624"/>
    </source>
</evidence>
<evidence type="ECO:0000256" key="1">
    <source>
        <dbReference type="ARBA" id="ARBA00001974"/>
    </source>
</evidence>
<dbReference type="Gene3D" id="3.50.50.60">
    <property type="entry name" value="FAD/NAD(P)-binding domain"/>
    <property type="match status" value="1"/>
</dbReference>
<dbReference type="Proteomes" id="UP000251341">
    <property type="component" value="Unassembled WGS sequence"/>
</dbReference>
<dbReference type="InterPro" id="IPR012132">
    <property type="entry name" value="GMC_OxRdtase"/>
</dbReference>
<dbReference type="PANTHER" id="PTHR11552">
    <property type="entry name" value="GLUCOSE-METHANOL-CHOLINE GMC OXIDOREDUCTASE"/>
    <property type="match status" value="1"/>
</dbReference>
<evidence type="ECO:0000256" key="4">
    <source>
        <dbReference type="ARBA" id="ARBA00022827"/>
    </source>
</evidence>
<dbReference type="GO" id="GO:0016614">
    <property type="term" value="F:oxidoreductase activity, acting on CH-OH group of donors"/>
    <property type="evidence" value="ECO:0007669"/>
    <property type="project" value="InterPro"/>
</dbReference>
<dbReference type="InterPro" id="IPR000172">
    <property type="entry name" value="GMC_OxRdtase_N"/>
</dbReference>
<keyword evidence="3 6" id="KW-0285">Flavoprotein</keyword>
<dbReference type="AlphaFoldDB" id="A0A315EPF9"/>
<comment type="caution">
    <text evidence="9">The sequence shown here is derived from an EMBL/GenBank/DDBJ whole genome shotgun (WGS) entry which is preliminary data.</text>
</comment>
<evidence type="ECO:0000256" key="5">
    <source>
        <dbReference type="PIRSR" id="PIRSR000137-2"/>
    </source>
</evidence>